<organism evidence="2 3">
    <name type="scientific">Tricholomella constricta</name>
    <dbReference type="NCBI Taxonomy" id="117010"/>
    <lineage>
        <taxon>Eukaryota</taxon>
        <taxon>Fungi</taxon>
        <taxon>Dikarya</taxon>
        <taxon>Basidiomycota</taxon>
        <taxon>Agaricomycotina</taxon>
        <taxon>Agaricomycetes</taxon>
        <taxon>Agaricomycetidae</taxon>
        <taxon>Agaricales</taxon>
        <taxon>Tricholomatineae</taxon>
        <taxon>Lyophyllaceae</taxon>
        <taxon>Tricholomella</taxon>
    </lineage>
</organism>
<dbReference type="OrthoDB" id="2013972at2759"/>
<evidence type="ECO:0000313" key="2">
    <source>
        <dbReference type="EMBL" id="KAF5381551.1"/>
    </source>
</evidence>
<gene>
    <name evidence="2" type="ORF">D9615_005561</name>
</gene>
<proteinExistence type="predicted"/>
<dbReference type="Gene3D" id="3.40.50.150">
    <property type="entry name" value="Vaccinia Virus protein VP39"/>
    <property type="match status" value="1"/>
</dbReference>
<dbReference type="InterPro" id="IPR041698">
    <property type="entry name" value="Methyltransf_25"/>
</dbReference>
<keyword evidence="3" id="KW-1185">Reference proteome</keyword>
<evidence type="ECO:0000313" key="3">
    <source>
        <dbReference type="Proteomes" id="UP000565441"/>
    </source>
</evidence>
<comment type="caution">
    <text evidence="2">The sequence shown here is derived from an EMBL/GenBank/DDBJ whole genome shotgun (WGS) entry which is preliminary data.</text>
</comment>
<reference evidence="2 3" key="1">
    <citation type="journal article" date="2020" name="ISME J.">
        <title>Uncovering the hidden diversity of litter-decomposition mechanisms in mushroom-forming fungi.</title>
        <authorList>
            <person name="Floudas D."/>
            <person name="Bentzer J."/>
            <person name="Ahren D."/>
            <person name="Johansson T."/>
            <person name="Persson P."/>
            <person name="Tunlid A."/>
        </authorList>
    </citation>
    <scope>NUCLEOTIDE SEQUENCE [LARGE SCALE GENOMIC DNA]</scope>
    <source>
        <strain evidence="2 3">CBS 661.87</strain>
    </source>
</reference>
<dbReference type="PANTHER" id="PTHR43591:SF110">
    <property type="entry name" value="RHODANESE DOMAIN-CONTAINING PROTEIN"/>
    <property type="match status" value="1"/>
</dbReference>
<dbReference type="Proteomes" id="UP000565441">
    <property type="component" value="Unassembled WGS sequence"/>
</dbReference>
<protein>
    <recommendedName>
        <fullName evidence="1">Methyltransferase domain-containing protein</fullName>
    </recommendedName>
</protein>
<dbReference type="AlphaFoldDB" id="A0A8H5HEA9"/>
<dbReference type="Pfam" id="PF13649">
    <property type="entry name" value="Methyltransf_25"/>
    <property type="match status" value="1"/>
</dbReference>
<evidence type="ECO:0000259" key="1">
    <source>
        <dbReference type="Pfam" id="PF13649"/>
    </source>
</evidence>
<dbReference type="CDD" id="cd02440">
    <property type="entry name" value="AdoMet_MTases"/>
    <property type="match status" value="1"/>
</dbReference>
<accession>A0A8H5HEA9</accession>
<dbReference type="InterPro" id="IPR029063">
    <property type="entry name" value="SAM-dependent_MTases_sf"/>
</dbReference>
<name>A0A8H5HEA9_9AGAR</name>
<dbReference type="PANTHER" id="PTHR43591">
    <property type="entry name" value="METHYLTRANSFERASE"/>
    <property type="match status" value="1"/>
</dbReference>
<sequence length="373" mass="40914">MITQLHIDSIAPVSNDATRNPPLPMFNTLRSSSLRYSRFSFQLRRSLATGVGAVPQTISQTRTPAPQFSSATPVDVPGPPPATRKDVYQLPVNNEELARLNNQHVLLKMLIGGNYTDRIKEHLADQPGQKKVILDLGCGTGAWAMDMATDFPHCSVVGADVAPMDLGLAPKNLRIDVCDANKGLTMYQNGSFNLVNGRLIAMGKSAWIKNYPALIGEVARILRPGGFLQLQEWDFFVVDAEKNMIGTDSWFARWCASLRHGLAVRSASVNAAESLDATIRGQGTLESVQQQNVWMPIGPCFPKDTVDGLRLNLVGEFMRENVKAFIKGGRTLIVGSGMSVEDYDNLALQATKEVQDVSLPMYLRLNCVTARKQ</sequence>
<dbReference type="EMBL" id="JAACJP010000010">
    <property type="protein sequence ID" value="KAF5381551.1"/>
    <property type="molecule type" value="Genomic_DNA"/>
</dbReference>
<feature type="domain" description="Methyltransferase" evidence="1">
    <location>
        <begin position="133"/>
        <end position="226"/>
    </location>
</feature>
<dbReference type="SUPFAM" id="SSF53335">
    <property type="entry name" value="S-adenosyl-L-methionine-dependent methyltransferases"/>
    <property type="match status" value="1"/>
</dbReference>